<evidence type="ECO:0000256" key="1">
    <source>
        <dbReference type="PROSITE-ProRule" id="PRU00175"/>
    </source>
</evidence>
<dbReference type="GO" id="GO:0008270">
    <property type="term" value="F:zinc ion binding"/>
    <property type="evidence" value="ECO:0007669"/>
    <property type="project" value="UniProtKB-KW"/>
</dbReference>
<keyword evidence="1" id="KW-0479">Metal-binding</keyword>
<dbReference type="Pfam" id="PF13920">
    <property type="entry name" value="zf-C3HC4_3"/>
    <property type="match status" value="1"/>
</dbReference>
<gene>
    <name evidence="4" type="ORF">EUTSA_v100201311mg</name>
</gene>
<dbReference type="InterPro" id="IPR013083">
    <property type="entry name" value="Znf_RING/FYVE/PHD"/>
</dbReference>
<dbReference type="AlphaFoldDB" id="V4NQY2"/>
<sequence>EWEIMNDLRGDMARLQQGMSHMQRTLETCMDMQSELQRLVRQEVSAALNRSPGDKGLGPGTSEDGSRWSHVRKGTCCVCCDNDIDALLYRCGHMCTCSNCGNELVRTGGKCPLCRAPIMEVIRAYSIA</sequence>
<proteinExistence type="predicted"/>
<dbReference type="PROSITE" id="PS50089">
    <property type="entry name" value="ZF_RING_2"/>
    <property type="match status" value="1"/>
</dbReference>
<feature type="domain" description="RING-type" evidence="3">
    <location>
        <begin position="76"/>
        <end position="115"/>
    </location>
</feature>
<feature type="region of interest" description="Disordered" evidence="2">
    <location>
        <begin position="49"/>
        <end position="68"/>
    </location>
</feature>
<dbReference type="PANTHER" id="PTHR46519">
    <property type="entry name" value="RING/U-BOX SUPERFAMILY PROTEIN"/>
    <property type="match status" value="1"/>
</dbReference>
<evidence type="ECO:0000259" key="3">
    <source>
        <dbReference type="PROSITE" id="PS50089"/>
    </source>
</evidence>
<keyword evidence="1" id="KW-0863">Zinc-finger</keyword>
<dbReference type="PANTHER" id="PTHR46519:SF13">
    <property type="entry name" value="RING-TYPE DOMAIN-CONTAINING PROTEIN"/>
    <property type="match status" value="1"/>
</dbReference>
<name>V4NQY2_EUTSA</name>
<dbReference type="Gene3D" id="3.30.40.10">
    <property type="entry name" value="Zinc/RING finger domain, C3HC4 (zinc finger)"/>
    <property type="match status" value="1"/>
</dbReference>
<evidence type="ECO:0000256" key="2">
    <source>
        <dbReference type="SAM" id="MobiDB-lite"/>
    </source>
</evidence>
<dbReference type="eggNOG" id="KOG4172">
    <property type="taxonomic scope" value="Eukaryota"/>
</dbReference>
<dbReference type="OMA" id="CANELLH"/>
<accession>V4NQY2</accession>
<protein>
    <recommendedName>
        <fullName evidence="3">RING-type domain-containing protein</fullName>
    </recommendedName>
</protein>
<dbReference type="Gramene" id="ESQ49011">
    <property type="protein sequence ID" value="ESQ49011"/>
    <property type="gene ID" value="EUTSA_v100201311mg"/>
</dbReference>
<dbReference type="STRING" id="72664.V4NQY2"/>
<evidence type="ECO:0000313" key="4">
    <source>
        <dbReference type="EMBL" id="ESQ49011.1"/>
    </source>
</evidence>
<feature type="non-terminal residue" evidence="4">
    <location>
        <position position="1"/>
    </location>
</feature>
<keyword evidence="1" id="KW-0862">Zinc</keyword>
<evidence type="ECO:0000313" key="5">
    <source>
        <dbReference type="Proteomes" id="UP000030689"/>
    </source>
</evidence>
<dbReference type="EMBL" id="KI517408">
    <property type="protein sequence ID" value="ESQ49011.1"/>
    <property type="molecule type" value="Genomic_DNA"/>
</dbReference>
<dbReference type="InterPro" id="IPR001841">
    <property type="entry name" value="Znf_RING"/>
</dbReference>
<dbReference type="KEGG" id="eus:EUTSA_v100201311m"/>
<dbReference type="Proteomes" id="UP000030689">
    <property type="component" value="Unassembled WGS sequence"/>
</dbReference>
<keyword evidence="5" id="KW-1185">Reference proteome</keyword>
<dbReference type="SUPFAM" id="SSF57850">
    <property type="entry name" value="RING/U-box"/>
    <property type="match status" value="1"/>
</dbReference>
<organism evidence="4 5">
    <name type="scientific">Eutrema salsugineum</name>
    <name type="common">Saltwater cress</name>
    <name type="synonym">Sisymbrium salsugineum</name>
    <dbReference type="NCBI Taxonomy" id="72664"/>
    <lineage>
        <taxon>Eukaryota</taxon>
        <taxon>Viridiplantae</taxon>
        <taxon>Streptophyta</taxon>
        <taxon>Embryophyta</taxon>
        <taxon>Tracheophyta</taxon>
        <taxon>Spermatophyta</taxon>
        <taxon>Magnoliopsida</taxon>
        <taxon>eudicotyledons</taxon>
        <taxon>Gunneridae</taxon>
        <taxon>Pentapetalae</taxon>
        <taxon>rosids</taxon>
        <taxon>malvids</taxon>
        <taxon>Brassicales</taxon>
        <taxon>Brassicaceae</taxon>
        <taxon>Eutremeae</taxon>
        <taxon>Eutrema</taxon>
    </lineage>
</organism>
<reference evidence="4 5" key="1">
    <citation type="journal article" date="2013" name="Front. Plant Sci.">
        <title>The Reference Genome of the Halophytic Plant Eutrema salsugineum.</title>
        <authorList>
            <person name="Yang R."/>
            <person name="Jarvis D.E."/>
            <person name="Chen H."/>
            <person name="Beilstein M.A."/>
            <person name="Grimwood J."/>
            <person name="Jenkins J."/>
            <person name="Shu S."/>
            <person name="Prochnik S."/>
            <person name="Xin M."/>
            <person name="Ma C."/>
            <person name="Schmutz J."/>
            <person name="Wing R.A."/>
            <person name="Mitchell-Olds T."/>
            <person name="Schumaker K.S."/>
            <person name="Wang X."/>
        </authorList>
    </citation>
    <scope>NUCLEOTIDE SEQUENCE [LARGE SCALE GENOMIC DNA]</scope>
</reference>